<evidence type="ECO:0000259" key="1">
    <source>
        <dbReference type="Pfam" id="PF13349"/>
    </source>
</evidence>
<organism evidence="3 4">
    <name type="scientific">Halobacillus seohaensis</name>
    <dbReference type="NCBI Taxonomy" id="447421"/>
    <lineage>
        <taxon>Bacteria</taxon>
        <taxon>Bacillati</taxon>
        <taxon>Bacillota</taxon>
        <taxon>Bacilli</taxon>
        <taxon>Bacillales</taxon>
        <taxon>Bacillaceae</taxon>
        <taxon>Halobacillus</taxon>
    </lineage>
</organism>
<dbReference type="PANTHER" id="PTHR34094:SF1">
    <property type="entry name" value="PROTEIN FAM185A"/>
    <property type="match status" value="1"/>
</dbReference>
<feature type="domain" description="DUF4097" evidence="1">
    <location>
        <begin position="128"/>
        <end position="307"/>
    </location>
</feature>
<feature type="domain" description="YvlB/LiaX N-terminal" evidence="2">
    <location>
        <begin position="3"/>
        <end position="30"/>
    </location>
</feature>
<name>A0ABW2ERS6_9BACI</name>
<accession>A0ABW2ERS6</accession>
<keyword evidence="4" id="KW-1185">Reference proteome</keyword>
<gene>
    <name evidence="3" type="ORF">ACFQIC_20185</name>
</gene>
<comment type="caution">
    <text evidence="3">The sequence shown here is derived from an EMBL/GenBank/DDBJ whole genome shotgun (WGS) entry which is preliminary data.</text>
</comment>
<dbReference type="EMBL" id="JBHSZV010000062">
    <property type="protein sequence ID" value="MFC7064118.1"/>
    <property type="molecule type" value="Genomic_DNA"/>
</dbReference>
<proteinExistence type="predicted"/>
<evidence type="ECO:0000313" key="3">
    <source>
        <dbReference type="EMBL" id="MFC7064118.1"/>
    </source>
</evidence>
<dbReference type="Pfam" id="PF13349">
    <property type="entry name" value="DUF4097"/>
    <property type="match status" value="1"/>
</dbReference>
<dbReference type="InterPro" id="IPR025164">
    <property type="entry name" value="Toastrack_DUF4097"/>
</dbReference>
<dbReference type="InterPro" id="IPR053959">
    <property type="entry name" value="YvlB/LiaX_N"/>
</dbReference>
<evidence type="ECO:0000313" key="4">
    <source>
        <dbReference type="Proteomes" id="UP001596410"/>
    </source>
</evidence>
<dbReference type="RefSeq" id="WP_204708267.1">
    <property type="nucleotide sequence ID" value="NZ_JBHSZV010000062.1"/>
</dbReference>
<sequence>MSEERIKILKMVENGTISAEEGEKLLKAVEYSKEEDQTKASGKKYGVKDFVGEAFEKIKNADFDLSFGEAVEFEYHHETSEELFHDVDISIANGSLHMEPWQEPYARAECRVKVYQASDEKEAQEQFLSEGQFEVNSGVLRLANPSRKIKTFVKLYLPERRYTFIKSKLSNGSITSHDIQADHFNLKTSNGSLRLKGSKGEKCKLETGNGSITILESEFDSSETDTINGSVKVDGQFGKNDVSAVSGSITVNNYGEQAHTGFFKTTTGQIVVHLPENKRIDGKLSSSMGSVTCKLDNYKILNNKKEIMSKELVFEAFEEFENVYHFEADTKTGSVTAKGSSL</sequence>
<dbReference type="Pfam" id="PF22746">
    <property type="entry name" value="SHOCT-like_DUF2089-C"/>
    <property type="match status" value="1"/>
</dbReference>
<reference evidence="4" key="1">
    <citation type="journal article" date="2019" name="Int. J. Syst. Evol. Microbiol.">
        <title>The Global Catalogue of Microorganisms (GCM) 10K type strain sequencing project: providing services to taxonomists for standard genome sequencing and annotation.</title>
        <authorList>
            <consortium name="The Broad Institute Genomics Platform"/>
            <consortium name="The Broad Institute Genome Sequencing Center for Infectious Disease"/>
            <person name="Wu L."/>
            <person name="Ma J."/>
        </authorList>
    </citation>
    <scope>NUCLEOTIDE SEQUENCE [LARGE SCALE GENOMIC DNA]</scope>
    <source>
        <strain evidence="4">CGMCC 4.1621</strain>
    </source>
</reference>
<evidence type="ECO:0000259" key="2">
    <source>
        <dbReference type="Pfam" id="PF22746"/>
    </source>
</evidence>
<dbReference type="PANTHER" id="PTHR34094">
    <property type="match status" value="1"/>
</dbReference>
<protein>
    <submittedName>
        <fullName evidence="3">DUF4097 domain-containing protein</fullName>
    </submittedName>
</protein>
<dbReference type="Proteomes" id="UP001596410">
    <property type="component" value="Unassembled WGS sequence"/>
</dbReference>